<protein>
    <recommendedName>
        <fullName evidence="4">E2F-associated phosphoprotein</fullName>
    </recommendedName>
</protein>
<evidence type="ECO:0000256" key="1">
    <source>
        <dbReference type="SAM" id="MobiDB-lite"/>
    </source>
</evidence>
<feature type="region of interest" description="Disordered" evidence="1">
    <location>
        <begin position="1"/>
        <end position="41"/>
    </location>
</feature>
<sequence>MEDKAKEKNEEWYDEVYFDSDQDSDEEDSPGIGLMGKQKKKPIIKPKKKVISNDELLYDPDMDEKDDEWVSKQIDIDSSRASEDIPLDDKTDAILTCPMCFTTLCYSCQRHEKYANQFRAMFVRNCHTVPGEKYKMQGEKDESYFKVTCETCGIQVAMLDDDEIYHFFNVVATGR</sequence>
<reference evidence="2" key="1">
    <citation type="submission" date="2020-12" db="EMBL/GenBank/DDBJ databases">
        <title>Metabolic potential, ecology and presence of endohyphal bacteria is reflected in genomic diversity of Mucoromycotina.</title>
        <authorList>
            <person name="Muszewska A."/>
            <person name="Okrasinska A."/>
            <person name="Steczkiewicz K."/>
            <person name="Drgas O."/>
            <person name="Orlowska M."/>
            <person name="Perlinska-Lenart U."/>
            <person name="Aleksandrzak-Piekarczyk T."/>
            <person name="Szatraj K."/>
            <person name="Zielenkiewicz U."/>
            <person name="Pilsyk S."/>
            <person name="Malc E."/>
            <person name="Mieczkowski P."/>
            <person name="Kruszewska J.S."/>
            <person name="Biernat P."/>
            <person name="Pawlowska J."/>
        </authorList>
    </citation>
    <scope>NUCLEOTIDE SEQUENCE</scope>
    <source>
        <strain evidence="2">WA0000017839</strain>
    </source>
</reference>
<dbReference type="AlphaFoldDB" id="A0A8H7QK03"/>
<dbReference type="Pfam" id="PF10238">
    <property type="entry name" value="Eapp_C"/>
    <property type="match status" value="1"/>
</dbReference>
<dbReference type="PANTHER" id="PTHR15967">
    <property type="entry name" value="E2F-ASSOCIATED PHOSPHOPROTEIN"/>
    <property type="match status" value="1"/>
</dbReference>
<dbReference type="Proteomes" id="UP000603453">
    <property type="component" value="Unassembled WGS sequence"/>
</dbReference>
<dbReference type="GO" id="GO:0005634">
    <property type="term" value="C:nucleus"/>
    <property type="evidence" value="ECO:0007669"/>
    <property type="project" value="TreeGrafter"/>
</dbReference>
<keyword evidence="3" id="KW-1185">Reference proteome</keyword>
<comment type="caution">
    <text evidence="2">The sequence shown here is derived from an EMBL/GenBank/DDBJ whole genome shotgun (WGS) entry which is preliminary data.</text>
</comment>
<name>A0A8H7QK03_9FUNG</name>
<organism evidence="2 3">
    <name type="scientific">Mucor saturninus</name>
    <dbReference type="NCBI Taxonomy" id="64648"/>
    <lineage>
        <taxon>Eukaryota</taxon>
        <taxon>Fungi</taxon>
        <taxon>Fungi incertae sedis</taxon>
        <taxon>Mucoromycota</taxon>
        <taxon>Mucoromycotina</taxon>
        <taxon>Mucoromycetes</taxon>
        <taxon>Mucorales</taxon>
        <taxon>Mucorineae</taxon>
        <taxon>Mucoraceae</taxon>
        <taxon>Mucor</taxon>
    </lineage>
</organism>
<evidence type="ECO:0008006" key="4">
    <source>
        <dbReference type="Google" id="ProtNLM"/>
    </source>
</evidence>
<dbReference type="PANTHER" id="PTHR15967:SF0">
    <property type="entry name" value="E2F-ASSOCIATED PHOSPHOPROTEIN"/>
    <property type="match status" value="1"/>
</dbReference>
<feature type="compositionally biased region" description="Acidic residues" evidence="1">
    <location>
        <begin position="12"/>
        <end position="29"/>
    </location>
</feature>
<dbReference type="InterPro" id="IPR019370">
    <property type="entry name" value="E2F-assoc_phosphoprotein"/>
</dbReference>
<accession>A0A8H7QK03</accession>
<proteinExistence type="predicted"/>
<dbReference type="OrthoDB" id="122464at2759"/>
<dbReference type="EMBL" id="JAEPRD010000206">
    <property type="protein sequence ID" value="KAG2194099.1"/>
    <property type="molecule type" value="Genomic_DNA"/>
</dbReference>
<evidence type="ECO:0000313" key="2">
    <source>
        <dbReference type="EMBL" id="KAG2194099.1"/>
    </source>
</evidence>
<feature type="compositionally biased region" description="Basic and acidic residues" evidence="1">
    <location>
        <begin position="1"/>
        <end position="11"/>
    </location>
</feature>
<gene>
    <name evidence="2" type="ORF">INT47_011767</name>
</gene>
<evidence type="ECO:0000313" key="3">
    <source>
        <dbReference type="Proteomes" id="UP000603453"/>
    </source>
</evidence>